<proteinExistence type="predicted"/>
<evidence type="ECO:0000259" key="1">
    <source>
        <dbReference type="Pfam" id="PF00294"/>
    </source>
</evidence>
<name>A0A1C6S4I9_9ACTN</name>
<keyword evidence="2" id="KW-0418">Kinase</keyword>
<keyword evidence="3" id="KW-1185">Reference proteome</keyword>
<protein>
    <submittedName>
        <fullName evidence="2">PfkB family carbohydrate kinase</fullName>
    </submittedName>
</protein>
<dbReference type="InterPro" id="IPR029056">
    <property type="entry name" value="Ribokinase-like"/>
</dbReference>
<dbReference type="STRING" id="145854.GA0074692_1755"/>
<dbReference type="Pfam" id="PF00294">
    <property type="entry name" value="PfkB"/>
    <property type="match status" value="1"/>
</dbReference>
<dbReference type="AlphaFoldDB" id="A0A1C6S4I9"/>
<organism evidence="2 3">
    <name type="scientific">Micromonospora pallida</name>
    <dbReference type="NCBI Taxonomy" id="145854"/>
    <lineage>
        <taxon>Bacteria</taxon>
        <taxon>Bacillati</taxon>
        <taxon>Actinomycetota</taxon>
        <taxon>Actinomycetes</taxon>
        <taxon>Micromonosporales</taxon>
        <taxon>Micromonosporaceae</taxon>
        <taxon>Micromonospora</taxon>
    </lineage>
</organism>
<dbReference type="Proteomes" id="UP000198959">
    <property type="component" value="Unassembled WGS sequence"/>
</dbReference>
<gene>
    <name evidence="2" type="ORF">GA0074692_1755</name>
</gene>
<dbReference type="GO" id="GO:0016301">
    <property type="term" value="F:kinase activity"/>
    <property type="evidence" value="ECO:0007669"/>
    <property type="project" value="UniProtKB-KW"/>
</dbReference>
<feature type="domain" description="Carbohydrate kinase PfkB" evidence="1">
    <location>
        <begin position="2"/>
        <end position="46"/>
    </location>
</feature>
<reference evidence="3" key="1">
    <citation type="submission" date="2016-06" db="EMBL/GenBank/DDBJ databases">
        <authorList>
            <person name="Varghese N."/>
            <person name="Submissions Spin"/>
        </authorList>
    </citation>
    <scope>NUCLEOTIDE SEQUENCE [LARGE SCALE GENOMIC DNA]</scope>
    <source>
        <strain evidence="3">DSM 43817</strain>
    </source>
</reference>
<dbReference type="EMBL" id="FMHW01000002">
    <property type="protein sequence ID" value="SCL24376.1"/>
    <property type="molecule type" value="Genomic_DNA"/>
</dbReference>
<evidence type="ECO:0000313" key="2">
    <source>
        <dbReference type="EMBL" id="SCL24376.1"/>
    </source>
</evidence>
<sequence>MDTTGAGAAFVAALTTGLLRDAPRERVARLAVAAAGATVGRRGGRPALTGEAIAGQLVRIPPR</sequence>
<keyword evidence="2" id="KW-0808">Transferase</keyword>
<dbReference type="Gene3D" id="3.40.1190.20">
    <property type="match status" value="1"/>
</dbReference>
<evidence type="ECO:0000313" key="3">
    <source>
        <dbReference type="Proteomes" id="UP000198959"/>
    </source>
</evidence>
<dbReference type="RefSeq" id="WP_091641456.1">
    <property type="nucleotide sequence ID" value="NZ_FMHW01000002.1"/>
</dbReference>
<accession>A0A1C6S4I9</accession>
<dbReference type="SUPFAM" id="SSF53613">
    <property type="entry name" value="Ribokinase-like"/>
    <property type="match status" value="1"/>
</dbReference>
<dbReference type="InterPro" id="IPR011611">
    <property type="entry name" value="PfkB_dom"/>
</dbReference>